<name>A0A975HML4_9GAMM</name>
<gene>
    <name evidence="3" type="ORF">J5O05_20140</name>
</gene>
<proteinExistence type="predicted"/>
<accession>A0A975HML4</accession>
<protein>
    <submittedName>
        <fullName evidence="3">MGMT family protein</fullName>
    </submittedName>
</protein>
<dbReference type="Gene3D" id="1.10.10.10">
    <property type="entry name" value="Winged helix-like DNA-binding domain superfamily/Winged helix DNA-binding domain"/>
    <property type="match status" value="1"/>
</dbReference>
<keyword evidence="1" id="KW-0227">DNA damage</keyword>
<dbReference type="RefSeq" id="WP_208844741.1">
    <property type="nucleotide sequence ID" value="NZ_CP072135.1"/>
</dbReference>
<dbReference type="SUPFAM" id="SSF46767">
    <property type="entry name" value="Methylated DNA-protein cysteine methyltransferase, C-terminal domain"/>
    <property type="match status" value="1"/>
</dbReference>
<dbReference type="KEGG" id="pxi:J5O05_20140"/>
<feature type="domain" description="Methylated-DNA-[protein]-cysteine S-methyltransferase DNA binding" evidence="2">
    <location>
        <begin position="4"/>
        <end position="86"/>
    </location>
</feature>
<keyword evidence="3" id="KW-0614">Plasmid</keyword>
<sequence>MNDEFKVAVYSAIGSVPEGFTASYGYIARLAGQPKHARAVGYLLKHLPKDSSLPWFRIVNSKREISFPFGTSSYQRQLEALQAEGISLDNGKIKKEFFVG</sequence>
<evidence type="ECO:0000256" key="1">
    <source>
        <dbReference type="ARBA" id="ARBA00022763"/>
    </source>
</evidence>
<dbReference type="GO" id="GO:0006281">
    <property type="term" value="P:DNA repair"/>
    <property type="evidence" value="ECO:0007669"/>
    <property type="project" value="InterPro"/>
</dbReference>
<organism evidence="3 4">
    <name type="scientific">Pseudoalteromonas xiamenensis</name>
    <dbReference type="NCBI Taxonomy" id="882626"/>
    <lineage>
        <taxon>Bacteria</taxon>
        <taxon>Pseudomonadati</taxon>
        <taxon>Pseudomonadota</taxon>
        <taxon>Gammaproteobacteria</taxon>
        <taxon>Alteromonadales</taxon>
        <taxon>Pseudoalteromonadaceae</taxon>
        <taxon>Pseudoalteromonas</taxon>
    </lineage>
</organism>
<dbReference type="GO" id="GO:0003824">
    <property type="term" value="F:catalytic activity"/>
    <property type="evidence" value="ECO:0007669"/>
    <property type="project" value="InterPro"/>
</dbReference>
<dbReference type="InterPro" id="IPR052520">
    <property type="entry name" value="ATL_DNA_repair"/>
</dbReference>
<keyword evidence="4" id="KW-1185">Reference proteome</keyword>
<dbReference type="CDD" id="cd06445">
    <property type="entry name" value="ATase"/>
    <property type="match status" value="1"/>
</dbReference>
<dbReference type="PANTHER" id="PTHR42942:SF1">
    <property type="entry name" value="ALKYLTRANSFERASE-LIKE PROTEIN 1"/>
    <property type="match status" value="1"/>
</dbReference>
<reference evidence="3" key="1">
    <citation type="submission" date="2021-03" db="EMBL/GenBank/DDBJ databases">
        <title>Complete Genome of Pseudoalteromonas xiamenensis STKMTI.2, a new potential marine bacterium producing anti-Vibrio compounds.</title>
        <authorList>
            <person name="Handayani D.P."/>
            <person name="Isnansetyo A."/>
            <person name="Istiqomah I."/>
            <person name="Jumina J."/>
        </authorList>
    </citation>
    <scope>NUCLEOTIDE SEQUENCE</scope>
    <source>
        <strain evidence="3">STKMTI.2</strain>
        <plasmid evidence="3">unnamed5</plasmid>
    </source>
</reference>
<dbReference type="PANTHER" id="PTHR42942">
    <property type="entry name" value="6-O-METHYLGUANINE DNA METHYLTRANSFERASE"/>
    <property type="match status" value="1"/>
</dbReference>
<dbReference type="InterPro" id="IPR036388">
    <property type="entry name" value="WH-like_DNA-bd_sf"/>
</dbReference>
<evidence type="ECO:0000259" key="2">
    <source>
        <dbReference type="Pfam" id="PF01035"/>
    </source>
</evidence>
<evidence type="ECO:0000313" key="3">
    <source>
        <dbReference type="EMBL" id="QTH73122.1"/>
    </source>
</evidence>
<dbReference type="Proteomes" id="UP000664904">
    <property type="component" value="Plasmid unnamed5"/>
</dbReference>
<dbReference type="EMBL" id="CP072135">
    <property type="protein sequence ID" value="QTH73122.1"/>
    <property type="molecule type" value="Genomic_DNA"/>
</dbReference>
<dbReference type="InterPro" id="IPR014048">
    <property type="entry name" value="MethylDNA_cys_MeTrfase_DNA-bd"/>
</dbReference>
<dbReference type="InterPro" id="IPR036217">
    <property type="entry name" value="MethylDNA_cys_MeTrfase_DNAb"/>
</dbReference>
<evidence type="ECO:0000313" key="4">
    <source>
        <dbReference type="Proteomes" id="UP000664904"/>
    </source>
</evidence>
<dbReference type="AlphaFoldDB" id="A0A975HML4"/>
<dbReference type="Pfam" id="PF01035">
    <property type="entry name" value="DNA_binding_1"/>
    <property type="match status" value="1"/>
</dbReference>
<geneLocation type="plasmid" evidence="3 4">
    <name>unnamed5</name>
</geneLocation>